<comment type="caution">
    <text evidence="8">The sequence shown here is derived from an EMBL/GenBank/DDBJ whole genome shotgun (WGS) entry which is preliminary data.</text>
</comment>
<gene>
    <name evidence="8" type="ORF">RM541_06310</name>
</gene>
<organism evidence="8 9">
    <name type="scientific">Autumnicola psychrophila</name>
    <dbReference type="NCBI Taxonomy" id="3075592"/>
    <lineage>
        <taxon>Bacteria</taxon>
        <taxon>Pseudomonadati</taxon>
        <taxon>Bacteroidota</taxon>
        <taxon>Flavobacteriia</taxon>
        <taxon>Flavobacteriales</taxon>
        <taxon>Flavobacteriaceae</taxon>
        <taxon>Autumnicola</taxon>
    </lineage>
</organism>
<evidence type="ECO:0000313" key="8">
    <source>
        <dbReference type="EMBL" id="MDT0685968.1"/>
    </source>
</evidence>
<evidence type="ECO:0000256" key="7">
    <source>
        <dbReference type="SAM" id="Phobius"/>
    </source>
</evidence>
<dbReference type="PANTHER" id="PTHR11706">
    <property type="entry name" value="SOLUTE CARRIER PROTEIN FAMILY 11 MEMBER"/>
    <property type="match status" value="1"/>
</dbReference>
<dbReference type="PANTHER" id="PTHR11706:SF33">
    <property type="entry name" value="NATURAL RESISTANCE-ASSOCIATED MACROPHAGE PROTEIN 2"/>
    <property type="match status" value="1"/>
</dbReference>
<feature type="transmembrane region" description="Helical" evidence="7">
    <location>
        <begin position="335"/>
        <end position="356"/>
    </location>
</feature>
<feature type="transmembrane region" description="Helical" evidence="7">
    <location>
        <begin position="48"/>
        <end position="67"/>
    </location>
</feature>
<evidence type="ECO:0000256" key="5">
    <source>
        <dbReference type="ARBA" id="ARBA00022989"/>
    </source>
</evidence>
<evidence type="ECO:0000256" key="1">
    <source>
        <dbReference type="ARBA" id="ARBA00004141"/>
    </source>
</evidence>
<feature type="transmembrane region" description="Helical" evidence="7">
    <location>
        <begin position="155"/>
        <end position="174"/>
    </location>
</feature>
<comment type="subcellular location">
    <subcellularLocation>
        <location evidence="1">Membrane</location>
        <topology evidence="1">Multi-pass membrane protein</topology>
    </subcellularLocation>
</comment>
<dbReference type="InterPro" id="IPR001046">
    <property type="entry name" value="NRAMP_fam"/>
</dbReference>
<feature type="transmembrane region" description="Helical" evidence="7">
    <location>
        <begin position="401"/>
        <end position="422"/>
    </location>
</feature>
<feature type="transmembrane region" description="Helical" evidence="7">
    <location>
        <begin position="238"/>
        <end position="261"/>
    </location>
</feature>
<keyword evidence="3 7" id="KW-0812">Transmembrane</keyword>
<feature type="transmembrane region" description="Helical" evidence="7">
    <location>
        <begin position="122"/>
        <end position="143"/>
    </location>
</feature>
<evidence type="ECO:0000256" key="4">
    <source>
        <dbReference type="ARBA" id="ARBA00022847"/>
    </source>
</evidence>
<keyword evidence="2" id="KW-0813">Transport</keyword>
<dbReference type="RefSeq" id="WP_311499375.1">
    <property type="nucleotide sequence ID" value="NZ_JAVRHN010000004.1"/>
</dbReference>
<keyword evidence="5 7" id="KW-1133">Transmembrane helix</keyword>
<keyword evidence="9" id="KW-1185">Reference proteome</keyword>
<keyword evidence="4" id="KW-0769">Symport</keyword>
<evidence type="ECO:0000256" key="3">
    <source>
        <dbReference type="ARBA" id="ARBA00022692"/>
    </source>
</evidence>
<evidence type="ECO:0000313" key="9">
    <source>
        <dbReference type="Proteomes" id="UP001253848"/>
    </source>
</evidence>
<feature type="transmembrane region" description="Helical" evidence="7">
    <location>
        <begin position="88"/>
        <end position="116"/>
    </location>
</feature>
<proteinExistence type="predicted"/>
<dbReference type="Gene3D" id="1.20.1740.10">
    <property type="entry name" value="Amino acid/polyamine transporter I"/>
    <property type="match status" value="1"/>
</dbReference>
<name>A0ABU3DQH6_9FLAO</name>
<protein>
    <submittedName>
        <fullName evidence="8">Nramp family divalent metal transporter</fullName>
    </submittedName>
</protein>
<dbReference type="EMBL" id="JAVRHN010000004">
    <property type="protein sequence ID" value="MDT0685968.1"/>
    <property type="molecule type" value="Genomic_DNA"/>
</dbReference>
<reference evidence="8 9" key="1">
    <citation type="submission" date="2023-09" db="EMBL/GenBank/DDBJ databases">
        <authorList>
            <person name="Rey-Velasco X."/>
        </authorList>
    </citation>
    <scope>NUCLEOTIDE SEQUENCE [LARGE SCALE GENOMIC DNA]</scope>
    <source>
        <strain evidence="8 9">F225</strain>
    </source>
</reference>
<keyword evidence="6 7" id="KW-0472">Membrane</keyword>
<sequence length="426" mass="46893">MKKKSSSAKKSKTSLLKSIGPGFLLAGAAIGVSHLIQATRAGADYGFILIWALIIACLSKYPFLEFGPRYAAATGEHLITGYKKMGRFPYWIYIIITVGSMFIIQAAVTIVTAGLAERLFNFGWSPFIWSLVILGSCIALLLIGKYPGLDKSMKIIVSFLTIATLAAVVMAFGAGTVGDAVNTEAPSLWTTASISFIIAFMGWMPIPLDASVWHSIWTKEKAVQAKQKLSVRGAFVDFNVGYLSAALIGLLFFLLGVLVMFGSGTSFSSNSVEFSTQLVDLYGRTLGDWSKPIISVAAFVTMLSTVLTVTDAYPRVISELKNPEKNLPQDKKEKWRIYQVSIFAIPVLSLCILYFLSGSFTILVDFAAGLSFLSAPFLAWFNYKLVTGSQMPKKHRPKKNYIIFSLICFGFLVFFNLIYIYYSFLD</sequence>
<evidence type="ECO:0000256" key="2">
    <source>
        <dbReference type="ARBA" id="ARBA00022448"/>
    </source>
</evidence>
<evidence type="ECO:0000256" key="6">
    <source>
        <dbReference type="ARBA" id="ARBA00023136"/>
    </source>
</evidence>
<feature type="transmembrane region" description="Helical" evidence="7">
    <location>
        <begin position="362"/>
        <end position="381"/>
    </location>
</feature>
<dbReference type="Proteomes" id="UP001253848">
    <property type="component" value="Unassembled WGS sequence"/>
</dbReference>
<dbReference type="NCBIfam" id="NF037982">
    <property type="entry name" value="Nramp_1"/>
    <property type="match status" value="1"/>
</dbReference>
<feature type="transmembrane region" description="Helical" evidence="7">
    <location>
        <begin position="293"/>
        <end position="314"/>
    </location>
</feature>
<dbReference type="Pfam" id="PF01566">
    <property type="entry name" value="Nramp"/>
    <property type="match status" value="1"/>
</dbReference>
<accession>A0ABU3DQH6</accession>
<feature type="transmembrane region" description="Helical" evidence="7">
    <location>
        <begin position="194"/>
        <end position="217"/>
    </location>
</feature>